<accession>A0ACB8A5F6</accession>
<sequence length="157" mass="16765">MTSVSTNDMTGHARERLIILPLVHNPSNLEEGEISEGEDGASPSSNPSQMEVKKSVPPHHTSLSRTDSSTASTDNGGTNTPDTPRSPGPTESMSADDLDRAKSLVLDLLGWGVSPEYLVECGVSTDVLYRIFTDLRLRLPSNLALPTTAPSMTSSTR</sequence>
<name>A0ACB8A5F6_9AGAM</name>
<evidence type="ECO:0000313" key="2">
    <source>
        <dbReference type="Proteomes" id="UP000790377"/>
    </source>
</evidence>
<organism evidence="1 2">
    <name type="scientific">Hygrophoropsis aurantiaca</name>
    <dbReference type="NCBI Taxonomy" id="72124"/>
    <lineage>
        <taxon>Eukaryota</taxon>
        <taxon>Fungi</taxon>
        <taxon>Dikarya</taxon>
        <taxon>Basidiomycota</taxon>
        <taxon>Agaricomycotina</taxon>
        <taxon>Agaricomycetes</taxon>
        <taxon>Agaricomycetidae</taxon>
        <taxon>Boletales</taxon>
        <taxon>Coniophorineae</taxon>
        <taxon>Hygrophoropsidaceae</taxon>
        <taxon>Hygrophoropsis</taxon>
    </lineage>
</organism>
<comment type="caution">
    <text evidence="1">The sequence shown here is derived from an EMBL/GenBank/DDBJ whole genome shotgun (WGS) entry which is preliminary data.</text>
</comment>
<reference evidence="1" key="1">
    <citation type="journal article" date="2021" name="New Phytol.">
        <title>Evolutionary innovations through gain and loss of genes in the ectomycorrhizal Boletales.</title>
        <authorList>
            <person name="Wu G."/>
            <person name="Miyauchi S."/>
            <person name="Morin E."/>
            <person name="Kuo A."/>
            <person name="Drula E."/>
            <person name="Varga T."/>
            <person name="Kohler A."/>
            <person name="Feng B."/>
            <person name="Cao Y."/>
            <person name="Lipzen A."/>
            <person name="Daum C."/>
            <person name="Hundley H."/>
            <person name="Pangilinan J."/>
            <person name="Johnson J."/>
            <person name="Barry K."/>
            <person name="LaButti K."/>
            <person name="Ng V."/>
            <person name="Ahrendt S."/>
            <person name="Min B."/>
            <person name="Choi I.G."/>
            <person name="Park H."/>
            <person name="Plett J.M."/>
            <person name="Magnuson J."/>
            <person name="Spatafora J.W."/>
            <person name="Nagy L.G."/>
            <person name="Henrissat B."/>
            <person name="Grigoriev I.V."/>
            <person name="Yang Z.L."/>
            <person name="Xu J."/>
            <person name="Martin F.M."/>
        </authorList>
    </citation>
    <scope>NUCLEOTIDE SEQUENCE</scope>
    <source>
        <strain evidence="1">ATCC 28755</strain>
    </source>
</reference>
<gene>
    <name evidence="1" type="ORF">BJ138DRAFT_1091267</name>
</gene>
<evidence type="ECO:0000313" key="1">
    <source>
        <dbReference type="EMBL" id="KAH7908441.1"/>
    </source>
</evidence>
<dbReference type="EMBL" id="MU267822">
    <property type="protein sequence ID" value="KAH7908441.1"/>
    <property type="molecule type" value="Genomic_DNA"/>
</dbReference>
<proteinExistence type="predicted"/>
<protein>
    <submittedName>
        <fullName evidence="1">Uncharacterized protein</fullName>
    </submittedName>
</protein>
<dbReference type="Proteomes" id="UP000790377">
    <property type="component" value="Unassembled WGS sequence"/>
</dbReference>
<keyword evidence="2" id="KW-1185">Reference proteome</keyword>